<keyword evidence="1" id="KW-0472">Membrane</keyword>
<organism evidence="2 3">
    <name type="scientific">Perkinsus chesapeaki</name>
    <name type="common">Clam parasite</name>
    <name type="synonym">Perkinsus andrewsi</name>
    <dbReference type="NCBI Taxonomy" id="330153"/>
    <lineage>
        <taxon>Eukaryota</taxon>
        <taxon>Sar</taxon>
        <taxon>Alveolata</taxon>
        <taxon>Perkinsozoa</taxon>
        <taxon>Perkinsea</taxon>
        <taxon>Perkinsida</taxon>
        <taxon>Perkinsidae</taxon>
        <taxon>Perkinsus</taxon>
    </lineage>
</organism>
<reference evidence="2 3" key="1">
    <citation type="submission" date="2020-04" db="EMBL/GenBank/DDBJ databases">
        <title>Perkinsus chesapeaki whole genome sequence.</title>
        <authorList>
            <person name="Bogema D.R."/>
        </authorList>
    </citation>
    <scope>NUCLEOTIDE SEQUENCE [LARGE SCALE GENOMIC DNA]</scope>
    <source>
        <strain evidence="2">ATCC PRA-425</strain>
    </source>
</reference>
<dbReference type="OrthoDB" id="407283at2759"/>
<protein>
    <submittedName>
        <fullName evidence="2">Uncharacterized protein</fullName>
    </submittedName>
</protein>
<keyword evidence="1" id="KW-0812">Transmembrane</keyword>
<evidence type="ECO:0000313" key="2">
    <source>
        <dbReference type="EMBL" id="KAF4662078.1"/>
    </source>
</evidence>
<evidence type="ECO:0000256" key="1">
    <source>
        <dbReference type="SAM" id="Phobius"/>
    </source>
</evidence>
<keyword evidence="1" id="KW-1133">Transmembrane helix</keyword>
<accession>A0A7J6LS07</accession>
<proteinExistence type="predicted"/>
<feature type="transmembrane region" description="Helical" evidence="1">
    <location>
        <begin position="31"/>
        <end position="50"/>
    </location>
</feature>
<comment type="caution">
    <text evidence="2">The sequence shown here is derived from an EMBL/GenBank/DDBJ whole genome shotgun (WGS) entry which is preliminary data.</text>
</comment>
<dbReference type="Proteomes" id="UP000591131">
    <property type="component" value="Unassembled WGS sequence"/>
</dbReference>
<dbReference type="EMBL" id="JAAPAO010000357">
    <property type="protein sequence ID" value="KAF4662078.1"/>
    <property type="molecule type" value="Genomic_DNA"/>
</dbReference>
<name>A0A7J6LS07_PERCH</name>
<sequence length="331" mass="37806">MTLAVYHKLWGMTEQYAARKKWGWRQVYHRMLPFQIAFYPSLMWYLFGWFDDPYKEAMTLGVWNVSKRSLYFWDPTRSGGDKGWSCHGRAAAAAVGGGSFRCGLDIGEEANDRIYHHPPNFNTSIGKEIAHSILANFIFSLASTAGLNGFSHTLTFGINLAIFTNLCQFVYVGTKNRRQNVKPHLRKWGPFYCVLLATVGVMMDLTRHVLIDSNNWFMTDDANGQRVKFDFDDCKYRINQVEGTPGQCADIGRGPLTVTEENALGINAPMYNPDGSYSFYGIWFTLVATWTGFLLMFIGILWYTNLPQKLAAQWRQIFPTRHENTAEPLLP</sequence>
<feature type="transmembrane region" description="Helical" evidence="1">
    <location>
        <begin position="280"/>
        <end position="303"/>
    </location>
</feature>
<feature type="transmembrane region" description="Helical" evidence="1">
    <location>
        <begin position="150"/>
        <end position="171"/>
    </location>
</feature>
<keyword evidence="3" id="KW-1185">Reference proteome</keyword>
<gene>
    <name evidence="2" type="ORF">FOL47_006408</name>
</gene>
<evidence type="ECO:0000313" key="3">
    <source>
        <dbReference type="Proteomes" id="UP000591131"/>
    </source>
</evidence>
<feature type="transmembrane region" description="Helical" evidence="1">
    <location>
        <begin position="191"/>
        <end position="210"/>
    </location>
</feature>
<dbReference type="AlphaFoldDB" id="A0A7J6LS07"/>